<dbReference type="EMBL" id="SSOP01000007">
    <property type="protein sequence ID" value="KAB5595636.1"/>
    <property type="molecule type" value="Genomic_DNA"/>
</dbReference>
<protein>
    <recommendedName>
        <fullName evidence="6">Translation initiation factor eIF2B subunit beta</fullName>
    </recommendedName>
    <alternativeName>
        <fullName evidence="7">eIF2B GDP-GTP exchange factor subunit beta</fullName>
    </alternativeName>
</protein>
<keyword evidence="3" id="KW-0963">Cytoplasm</keyword>
<keyword evidence="11" id="KW-1185">Reference proteome</keyword>
<accession>A0A5N5QWU1</accession>
<dbReference type="Gene3D" id="3.40.50.10470">
    <property type="entry name" value="Translation initiation factor eif-2b, domain 2"/>
    <property type="match status" value="1"/>
</dbReference>
<dbReference type="AlphaFoldDB" id="A0A5N5QWU1"/>
<dbReference type="Pfam" id="PF01008">
    <property type="entry name" value="IF-2B"/>
    <property type="match status" value="1"/>
</dbReference>
<evidence type="ECO:0000256" key="5">
    <source>
        <dbReference type="ARBA" id="ARBA00022917"/>
    </source>
</evidence>
<dbReference type="SUPFAM" id="SSF100950">
    <property type="entry name" value="NagB/RpiA/CoA transferase-like"/>
    <property type="match status" value="1"/>
</dbReference>
<comment type="subcellular location">
    <subcellularLocation>
        <location evidence="1">Cytoplasm</location>
        <location evidence="1">Cytosol</location>
    </subcellularLocation>
</comment>
<dbReference type="GO" id="GO:0005085">
    <property type="term" value="F:guanyl-nucleotide exchange factor activity"/>
    <property type="evidence" value="ECO:0007669"/>
    <property type="project" value="TreeGrafter"/>
</dbReference>
<comment type="similarity">
    <text evidence="2 9">Belongs to the eIF-2B alpha/beta/delta subunits family.</text>
</comment>
<sequence length="380" mass="40982">MTELIRDKPTLRNVESLVARLRRRQVTGAQDTAVETVLLLRQVVSTARFSSIDQLIDMLKSVGVRLVAAQPKEIAVGNMVRRVIHQVREEYYANTGEPGAARNPRTNTLGAMSGPDGSALSLANFVLLGRPKTTARPAREIETGIGDVDRRSMATKPALISAIQEIIDELETVFEGVAKNAKNHIHADEIVLTIGYSRTVEAFLKAAAHDKKFTVIVAETAPAFTGHQLASALSQHGISTFLVPDSAIFALMSRVTKLILGAHAVLADGGFVAQAGALAAAAAARAHATSVIVCAAQYKFAPLWSWSVEGAGAADYGDPGLVMGYEEGELVGSVEVVNPKYDYVKPEFLDVIVTNYGDHPPSYVYKLVKEMYEDEDLTEH</sequence>
<dbReference type="GO" id="GO:0003743">
    <property type="term" value="F:translation initiation factor activity"/>
    <property type="evidence" value="ECO:0007669"/>
    <property type="project" value="UniProtKB-KW"/>
</dbReference>
<dbReference type="Proteomes" id="UP000383932">
    <property type="component" value="Unassembled WGS sequence"/>
</dbReference>
<evidence type="ECO:0000256" key="9">
    <source>
        <dbReference type="RuleBase" id="RU003814"/>
    </source>
</evidence>
<comment type="subunit">
    <text evidence="8">Component of the translation initiation factor 2B (eIF2B) complex which is a heterodecamer of two sets of five different subunits: alpha, beta, gamma, delta and epsilon. Subunits alpha, beta and delta comprise a regulatory subcomplex and subunits epsilon and gamma comprise a catalytic subcomplex. Within the complex, the hexameric regulatory complex resides at the center, with the two heterodimeric catalytic subcomplexes bound on opposite sides.</text>
</comment>
<evidence type="ECO:0000256" key="2">
    <source>
        <dbReference type="ARBA" id="ARBA00007251"/>
    </source>
</evidence>
<dbReference type="InterPro" id="IPR037171">
    <property type="entry name" value="NagB/RpiA_transferase-like"/>
</dbReference>
<dbReference type="OrthoDB" id="269919at2759"/>
<reference evidence="10 11" key="1">
    <citation type="journal article" date="2019" name="Fungal Biol. Biotechnol.">
        <title>Draft genome sequence of fastidious pathogen Ceratobasidium theobromae, which causes vascular-streak dieback in Theobroma cacao.</title>
        <authorList>
            <person name="Ali S.S."/>
            <person name="Asman A."/>
            <person name="Shao J."/>
            <person name="Firmansyah A.P."/>
            <person name="Susilo A.W."/>
            <person name="Rosmana A."/>
            <person name="McMahon P."/>
            <person name="Junaid M."/>
            <person name="Guest D."/>
            <person name="Kheng T.Y."/>
            <person name="Meinhardt L.W."/>
            <person name="Bailey B.A."/>
        </authorList>
    </citation>
    <scope>NUCLEOTIDE SEQUENCE [LARGE SCALE GENOMIC DNA]</scope>
    <source>
        <strain evidence="10 11">CT2</strain>
    </source>
</reference>
<evidence type="ECO:0000256" key="3">
    <source>
        <dbReference type="ARBA" id="ARBA00022490"/>
    </source>
</evidence>
<organism evidence="10 11">
    <name type="scientific">Ceratobasidium theobromae</name>
    <dbReference type="NCBI Taxonomy" id="1582974"/>
    <lineage>
        <taxon>Eukaryota</taxon>
        <taxon>Fungi</taxon>
        <taxon>Dikarya</taxon>
        <taxon>Basidiomycota</taxon>
        <taxon>Agaricomycotina</taxon>
        <taxon>Agaricomycetes</taxon>
        <taxon>Cantharellales</taxon>
        <taxon>Ceratobasidiaceae</taxon>
        <taxon>Ceratobasidium</taxon>
    </lineage>
</organism>
<evidence type="ECO:0000313" key="10">
    <source>
        <dbReference type="EMBL" id="KAB5595636.1"/>
    </source>
</evidence>
<comment type="caution">
    <text evidence="10">The sequence shown here is derived from an EMBL/GenBank/DDBJ whole genome shotgun (WGS) entry which is preliminary data.</text>
</comment>
<dbReference type="InterPro" id="IPR051855">
    <property type="entry name" value="eIF2B_beta_subunit"/>
</dbReference>
<evidence type="ECO:0000256" key="4">
    <source>
        <dbReference type="ARBA" id="ARBA00022540"/>
    </source>
</evidence>
<evidence type="ECO:0000256" key="1">
    <source>
        <dbReference type="ARBA" id="ARBA00004514"/>
    </source>
</evidence>
<evidence type="ECO:0000256" key="6">
    <source>
        <dbReference type="ARBA" id="ARBA00044122"/>
    </source>
</evidence>
<dbReference type="GO" id="GO:0005851">
    <property type="term" value="C:eukaryotic translation initiation factor 2B complex"/>
    <property type="evidence" value="ECO:0007669"/>
    <property type="project" value="TreeGrafter"/>
</dbReference>
<gene>
    <name evidence="10" type="ORF">CTheo_874</name>
</gene>
<evidence type="ECO:0000256" key="7">
    <source>
        <dbReference type="ARBA" id="ARBA00044228"/>
    </source>
</evidence>
<keyword evidence="4 10" id="KW-0396">Initiation factor</keyword>
<dbReference type="PANTHER" id="PTHR45859">
    <property type="entry name" value="TRANSLATION INITIATION FACTOR EIF-2B SUBUNIT BETA"/>
    <property type="match status" value="1"/>
</dbReference>
<keyword evidence="5" id="KW-0648">Protein biosynthesis</keyword>
<name>A0A5N5QWU1_9AGAM</name>
<dbReference type="PANTHER" id="PTHR45859:SF1">
    <property type="entry name" value="TRANSLATION INITIATION FACTOR EIF-2B SUBUNIT BETA"/>
    <property type="match status" value="1"/>
</dbReference>
<evidence type="ECO:0000256" key="8">
    <source>
        <dbReference type="ARBA" id="ARBA00046432"/>
    </source>
</evidence>
<dbReference type="GO" id="GO:0005829">
    <property type="term" value="C:cytosol"/>
    <property type="evidence" value="ECO:0007669"/>
    <property type="project" value="UniProtKB-SubCell"/>
</dbReference>
<proteinExistence type="inferred from homology"/>
<evidence type="ECO:0000313" key="11">
    <source>
        <dbReference type="Proteomes" id="UP000383932"/>
    </source>
</evidence>
<dbReference type="InterPro" id="IPR042529">
    <property type="entry name" value="IF_2B-like_C"/>
</dbReference>
<dbReference type="InterPro" id="IPR000649">
    <property type="entry name" value="IF-2B-related"/>
</dbReference>